<dbReference type="AlphaFoldDB" id="A0AAX6G4X2"/>
<sequence length="28" mass="3495">MSKRLTWIRLVGWYQLNRVLTPIYFLLN</sequence>
<evidence type="ECO:0000313" key="1">
    <source>
        <dbReference type="EMBL" id="KAJ6823729.1"/>
    </source>
</evidence>
<dbReference type="EMBL" id="JANAVB010022598">
    <property type="protein sequence ID" value="KAJ6823729.1"/>
    <property type="molecule type" value="Genomic_DNA"/>
</dbReference>
<keyword evidence="2" id="KW-1185">Reference proteome</keyword>
<proteinExistence type="predicted"/>
<name>A0AAX6G4X2_IRIPA</name>
<evidence type="ECO:0000313" key="2">
    <source>
        <dbReference type="Proteomes" id="UP001140949"/>
    </source>
</evidence>
<organism evidence="1 2">
    <name type="scientific">Iris pallida</name>
    <name type="common">Sweet iris</name>
    <dbReference type="NCBI Taxonomy" id="29817"/>
    <lineage>
        <taxon>Eukaryota</taxon>
        <taxon>Viridiplantae</taxon>
        <taxon>Streptophyta</taxon>
        <taxon>Embryophyta</taxon>
        <taxon>Tracheophyta</taxon>
        <taxon>Spermatophyta</taxon>
        <taxon>Magnoliopsida</taxon>
        <taxon>Liliopsida</taxon>
        <taxon>Asparagales</taxon>
        <taxon>Iridaceae</taxon>
        <taxon>Iridoideae</taxon>
        <taxon>Irideae</taxon>
        <taxon>Iris</taxon>
    </lineage>
</organism>
<accession>A0AAX6G4X2</accession>
<gene>
    <name evidence="1" type="ORF">M6B38_127720</name>
</gene>
<protein>
    <submittedName>
        <fullName evidence="1">ATP synthase CF1 beta subunit (Plastid)</fullName>
    </submittedName>
</protein>
<reference evidence="1" key="1">
    <citation type="journal article" date="2023" name="GigaByte">
        <title>Genome assembly of the bearded iris, Iris pallida Lam.</title>
        <authorList>
            <person name="Bruccoleri R.E."/>
            <person name="Oakeley E.J."/>
            <person name="Faust A.M.E."/>
            <person name="Altorfer M."/>
            <person name="Dessus-Babus S."/>
            <person name="Burckhardt D."/>
            <person name="Oertli M."/>
            <person name="Naumann U."/>
            <person name="Petersen F."/>
            <person name="Wong J."/>
        </authorList>
    </citation>
    <scope>NUCLEOTIDE SEQUENCE</scope>
    <source>
        <strain evidence="1">GSM-AAB239-AS_SAM_17_03QT</strain>
    </source>
</reference>
<reference evidence="1" key="2">
    <citation type="submission" date="2023-04" db="EMBL/GenBank/DDBJ databases">
        <authorList>
            <person name="Bruccoleri R.E."/>
            <person name="Oakeley E.J."/>
            <person name="Faust A.-M."/>
            <person name="Dessus-Babus S."/>
            <person name="Altorfer M."/>
            <person name="Burckhardt D."/>
            <person name="Oertli M."/>
            <person name="Naumann U."/>
            <person name="Petersen F."/>
            <person name="Wong J."/>
        </authorList>
    </citation>
    <scope>NUCLEOTIDE SEQUENCE</scope>
    <source>
        <strain evidence="1">GSM-AAB239-AS_SAM_17_03QT</strain>
        <tissue evidence="1">Leaf</tissue>
    </source>
</reference>
<dbReference type="Proteomes" id="UP001140949">
    <property type="component" value="Unassembled WGS sequence"/>
</dbReference>
<comment type="caution">
    <text evidence="1">The sequence shown here is derived from an EMBL/GenBank/DDBJ whole genome shotgun (WGS) entry which is preliminary data.</text>
</comment>